<dbReference type="Pfam" id="PF14559">
    <property type="entry name" value="TPR_19"/>
    <property type="match status" value="1"/>
</dbReference>
<evidence type="ECO:0000313" key="4">
    <source>
        <dbReference type="Proteomes" id="UP000196531"/>
    </source>
</evidence>
<dbReference type="InterPro" id="IPR011990">
    <property type="entry name" value="TPR-like_helical_dom_sf"/>
</dbReference>
<reference evidence="4" key="1">
    <citation type="journal article" date="2017" name="Proc. Natl. Acad. Sci. U.S.A.">
        <title>Simulation of Deepwater Horizon oil plume reveals substrate specialization within a complex community of hydrocarbon-degraders.</title>
        <authorList>
            <person name="Hu P."/>
            <person name="Dubinsky E.A."/>
            <person name="Probst A.J."/>
            <person name="Wang J."/>
            <person name="Sieber C.M.K."/>
            <person name="Tom L.M."/>
            <person name="Gardinali P."/>
            <person name="Banfield J.F."/>
            <person name="Atlas R.M."/>
            <person name="Andersen G.L."/>
        </authorList>
    </citation>
    <scope>NUCLEOTIDE SEQUENCE [LARGE SCALE GENOMIC DNA]</scope>
</reference>
<protein>
    <submittedName>
        <fullName evidence="3">Uncharacterized protein</fullName>
    </submittedName>
</protein>
<dbReference type="InterPro" id="IPR051012">
    <property type="entry name" value="CellSynth/LPSAsmb/PSIAsmb"/>
</dbReference>
<dbReference type="EMBL" id="MAAO01000006">
    <property type="protein sequence ID" value="OUR97115.1"/>
    <property type="molecule type" value="Genomic_DNA"/>
</dbReference>
<dbReference type="Proteomes" id="UP000196531">
    <property type="component" value="Unassembled WGS sequence"/>
</dbReference>
<dbReference type="AlphaFoldDB" id="A0A1Y5F8M6"/>
<proteinExistence type="predicted"/>
<dbReference type="SUPFAM" id="SSF48452">
    <property type="entry name" value="TPR-like"/>
    <property type="match status" value="1"/>
</dbReference>
<accession>A0A1Y5F8M6</accession>
<keyword evidence="1" id="KW-0677">Repeat</keyword>
<comment type="caution">
    <text evidence="3">The sequence shown here is derived from an EMBL/GenBank/DDBJ whole genome shotgun (WGS) entry which is preliminary data.</text>
</comment>
<dbReference type="PANTHER" id="PTHR45586">
    <property type="entry name" value="TPR REPEAT-CONTAINING PROTEIN PA4667"/>
    <property type="match status" value="1"/>
</dbReference>
<sequence>MRVLILSFLSLVLISCGSNRINNTQLSTADTFSDETFMRFGHARLRSIKNRNIMINSLVQCYRGNYSKGLKDLQKSLVKYRDNPKYWLYIGNCYQLYGNSLKANHFYDYALSGPAHVKSAIFNNRALMAMKAHNYEEAQTLLSKSIKLTSSHKVPKFNLAQLYIKFNETKKARQLLAGYLTHSTSDVDLIFSMMSIELAEGNLQAALKWSKKFKQNDLKREDISLYRSLLYVELGQFKKAKDSLGLQRPTVIKEIIQASNILNSKIDQELKRLQEIEKKNKGVRSVVVKN</sequence>
<evidence type="ECO:0000313" key="3">
    <source>
        <dbReference type="EMBL" id="OUR97115.1"/>
    </source>
</evidence>
<keyword evidence="2" id="KW-0802">TPR repeat</keyword>
<dbReference type="PANTHER" id="PTHR45586:SF1">
    <property type="entry name" value="LIPOPOLYSACCHARIDE ASSEMBLY PROTEIN B"/>
    <property type="match status" value="1"/>
</dbReference>
<dbReference type="PROSITE" id="PS51257">
    <property type="entry name" value="PROKAR_LIPOPROTEIN"/>
    <property type="match status" value="1"/>
</dbReference>
<gene>
    <name evidence="3" type="ORF">A9Q84_12355</name>
</gene>
<name>A0A1Y5F8M6_9BACT</name>
<evidence type="ECO:0000256" key="2">
    <source>
        <dbReference type="ARBA" id="ARBA00022803"/>
    </source>
</evidence>
<evidence type="ECO:0000256" key="1">
    <source>
        <dbReference type="ARBA" id="ARBA00022737"/>
    </source>
</evidence>
<dbReference type="Gene3D" id="1.25.40.10">
    <property type="entry name" value="Tetratricopeptide repeat domain"/>
    <property type="match status" value="1"/>
</dbReference>
<organism evidence="3 4">
    <name type="scientific">Halobacteriovorax marinus</name>
    <dbReference type="NCBI Taxonomy" id="97084"/>
    <lineage>
        <taxon>Bacteria</taxon>
        <taxon>Pseudomonadati</taxon>
        <taxon>Bdellovibrionota</taxon>
        <taxon>Bacteriovoracia</taxon>
        <taxon>Bacteriovoracales</taxon>
        <taxon>Halobacteriovoraceae</taxon>
        <taxon>Halobacteriovorax</taxon>
    </lineage>
</organism>